<dbReference type="EMBL" id="CALSGD010001392">
    <property type="protein sequence ID" value="CAH6786885.1"/>
    <property type="molecule type" value="Genomic_DNA"/>
</dbReference>
<gene>
    <name evidence="2" type="primary">3110082J24Rik</name>
    <name evidence="2" type="ORF">PHOROB_LOCUS4866</name>
</gene>
<feature type="compositionally biased region" description="Low complexity" evidence="1">
    <location>
        <begin position="77"/>
        <end position="88"/>
    </location>
</feature>
<feature type="compositionally biased region" description="Low complexity" evidence="1">
    <location>
        <begin position="13"/>
        <end position="25"/>
    </location>
</feature>
<protein>
    <submittedName>
        <fullName evidence="2">3110082J24Rik protein</fullName>
    </submittedName>
</protein>
<keyword evidence="3" id="KW-1185">Reference proteome</keyword>
<name>A0AAU9Z6L4_PHORO</name>
<reference evidence="2" key="1">
    <citation type="submission" date="2022-06" db="EMBL/GenBank/DDBJ databases">
        <authorList>
            <person name="Andreotti S."/>
            <person name="Wyler E."/>
        </authorList>
    </citation>
    <scope>NUCLEOTIDE SEQUENCE</scope>
</reference>
<dbReference type="AlphaFoldDB" id="A0AAU9Z6L4"/>
<proteinExistence type="predicted"/>
<sequence length="110" mass="11790">MRSSGKAPMLQRSPASPAASFSMASELSRGRRPGAPTANPARLWLRARPRPGCGSHVAGLLPRGAGPRPRPIPAPRPARSARQPPGQQVPFTAKPINVIFETKAFVKYLF</sequence>
<feature type="region of interest" description="Disordered" evidence="1">
    <location>
        <begin position="1"/>
        <end position="90"/>
    </location>
</feature>
<accession>A0AAU9Z6L4</accession>
<evidence type="ECO:0000313" key="3">
    <source>
        <dbReference type="Proteomes" id="UP001152836"/>
    </source>
</evidence>
<evidence type="ECO:0000313" key="2">
    <source>
        <dbReference type="EMBL" id="CAH6786885.1"/>
    </source>
</evidence>
<organism evidence="2 3">
    <name type="scientific">Phodopus roborovskii</name>
    <name type="common">Roborovski's desert hamster</name>
    <name type="synonym">Cricetulus roborovskii</name>
    <dbReference type="NCBI Taxonomy" id="109678"/>
    <lineage>
        <taxon>Eukaryota</taxon>
        <taxon>Metazoa</taxon>
        <taxon>Chordata</taxon>
        <taxon>Craniata</taxon>
        <taxon>Vertebrata</taxon>
        <taxon>Euteleostomi</taxon>
        <taxon>Mammalia</taxon>
        <taxon>Eutheria</taxon>
        <taxon>Euarchontoglires</taxon>
        <taxon>Glires</taxon>
        <taxon>Rodentia</taxon>
        <taxon>Myomorpha</taxon>
        <taxon>Muroidea</taxon>
        <taxon>Cricetidae</taxon>
        <taxon>Cricetinae</taxon>
        <taxon>Phodopus</taxon>
    </lineage>
</organism>
<evidence type="ECO:0000256" key="1">
    <source>
        <dbReference type="SAM" id="MobiDB-lite"/>
    </source>
</evidence>
<dbReference type="Proteomes" id="UP001152836">
    <property type="component" value="Unassembled WGS sequence"/>
</dbReference>
<comment type="caution">
    <text evidence="2">The sequence shown here is derived from an EMBL/GenBank/DDBJ whole genome shotgun (WGS) entry which is preliminary data.</text>
</comment>